<reference evidence="2 3" key="2">
    <citation type="journal article" date="2017" name="Front. Plant Sci.">
        <title>Gene Classification and Mining of Molecular Markers Useful in Red Clover (Trifolium pratense) Breeding.</title>
        <authorList>
            <person name="Istvanek J."/>
            <person name="Dluhosova J."/>
            <person name="Dluhos P."/>
            <person name="Patkova L."/>
            <person name="Nedelnik J."/>
            <person name="Repkova J."/>
        </authorList>
    </citation>
    <scope>NUCLEOTIDE SEQUENCE [LARGE SCALE GENOMIC DNA]</scope>
    <source>
        <strain evidence="3">cv. Tatra</strain>
        <tissue evidence="2">Young leaves</tissue>
    </source>
</reference>
<accession>A0A2K3JMM3</accession>
<evidence type="ECO:0000313" key="2">
    <source>
        <dbReference type="EMBL" id="PNX55286.1"/>
    </source>
</evidence>
<dbReference type="Proteomes" id="UP000236291">
    <property type="component" value="Unassembled WGS sequence"/>
</dbReference>
<protein>
    <recommendedName>
        <fullName evidence="1">RNase H type-1 domain-containing protein</fullName>
    </recommendedName>
</protein>
<evidence type="ECO:0000313" key="3">
    <source>
        <dbReference type="Proteomes" id="UP000236291"/>
    </source>
</evidence>
<dbReference type="GO" id="GO:0004523">
    <property type="term" value="F:RNA-DNA hybrid ribonuclease activity"/>
    <property type="evidence" value="ECO:0007669"/>
    <property type="project" value="InterPro"/>
</dbReference>
<proteinExistence type="predicted"/>
<gene>
    <name evidence="2" type="ORF">L195_g048913</name>
</gene>
<dbReference type="Pfam" id="PF13456">
    <property type="entry name" value="RVT_3"/>
    <property type="match status" value="1"/>
</dbReference>
<evidence type="ECO:0000259" key="1">
    <source>
        <dbReference type="Pfam" id="PF13456"/>
    </source>
</evidence>
<dbReference type="InterPro" id="IPR002156">
    <property type="entry name" value="RNaseH_domain"/>
</dbReference>
<feature type="domain" description="RNase H type-1" evidence="1">
    <location>
        <begin position="3"/>
        <end position="65"/>
    </location>
</feature>
<name>A0A2K3JMM3_TRIPR</name>
<dbReference type="AlphaFoldDB" id="A0A2K3JMM3"/>
<dbReference type="GO" id="GO:0003676">
    <property type="term" value="F:nucleic acid binding"/>
    <property type="evidence" value="ECO:0007669"/>
    <property type="project" value="InterPro"/>
</dbReference>
<reference evidence="2 3" key="1">
    <citation type="journal article" date="2014" name="Am. J. Bot.">
        <title>Genome assembly and annotation for red clover (Trifolium pratense; Fabaceae).</title>
        <authorList>
            <person name="Istvanek J."/>
            <person name="Jaros M."/>
            <person name="Krenek A."/>
            <person name="Repkova J."/>
        </authorList>
    </citation>
    <scope>NUCLEOTIDE SEQUENCE [LARGE SCALE GENOMIC DNA]</scope>
    <source>
        <strain evidence="3">cv. Tatra</strain>
        <tissue evidence="2">Young leaves</tissue>
    </source>
</reference>
<comment type="caution">
    <text evidence="2">The sequence shown here is derived from an EMBL/GenBank/DDBJ whole genome shotgun (WGS) entry which is preliminary data.</text>
</comment>
<organism evidence="2 3">
    <name type="scientific">Trifolium pratense</name>
    <name type="common">Red clover</name>
    <dbReference type="NCBI Taxonomy" id="57577"/>
    <lineage>
        <taxon>Eukaryota</taxon>
        <taxon>Viridiplantae</taxon>
        <taxon>Streptophyta</taxon>
        <taxon>Embryophyta</taxon>
        <taxon>Tracheophyta</taxon>
        <taxon>Spermatophyta</taxon>
        <taxon>Magnoliopsida</taxon>
        <taxon>eudicotyledons</taxon>
        <taxon>Gunneridae</taxon>
        <taxon>Pentapetalae</taxon>
        <taxon>rosids</taxon>
        <taxon>fabids</taxon>
        <taxon>Fabales</taxon>
        <taxon>Fabaceae</taxon>
        <taxon>Papilionoideae</taxon>
        <taxon>50 kb inversion clade</taxon>
        <taxon>NPAAA clade</taxon>
        <taxon>Hologalegina</taxon>
        <taxon>IRL clade</taxon>
        <taxon>Trifolieae</taxon>
        <taxon>Trifolium</taxon>
    </lineage>
</organism>
<sequence>MESSCVAIFRNNSANMICCFAQNTSLDFAFHAEFCGAMYAIEIEHRLNWHNLWIETDSILVVKALGTGGPSTATA</sequence>
<dbReference type="EMBL" id="ASHM01070967">
    <property type="protein sequence ID" value="PNX55286.1"/>
    <property type="molecule type" value="Genomic_DNA"/>
</dbReference>